<protein>
    <submittedName>
        <fullName evidence="1">Uncharacterized protein</fullName>
    </submittedName>
</protein>
<dbReference type="EMBL" id="JAFLCK010000013">
    <property type="protein sequence ID" value="MBN8660753.1"/>
    <property type="molecule type" value="Genomic_DNA"/>
</dbReference>
<comment type="caution">
    <text evidence="1">The sequence shown here is derived from an EMBL/GenBank/DDBJ whole genome shotgun (WGS) entry which is preliminary data.</text>
</comment>
<proteinExistence type="predicted"/>
<dbReference type="Proteomes" id="UP000664277">
    <property type="component" value="Unassembled WGS sequence"/>
</dbReference>
<name>A0A8J7PI44_9BACT</name>
<accession>A0A8J7PI44</accession>
<gene>
    <name evidence="1" type="ORF">J0M35_10340</name>
</gene>
<reference evidence="1" key="1">
    <citation type="submission" date="2021-02" db="EMBL/GenBank/DDBJ databases">
        <title>Genome-Resolved Metagenomics of a Microbial Community Performing Photosynthetic Biological Nutrient Removal.</title>
        <authorList>
            <person name="Mcdaniel E.A."/>
        </authorList>
    </citation>
    <scope>NUCLEOTIDE SEQUENCE</scope>
    <source>
        <strain evidence="1">UWPOB_OBS1</strain>
    </source>
</reference>
<evidence type="ECO:0000313" key="2">
    <source>
        <dbReference type="Proteomes" id="UP000664277"/>
    </source>
</evidence>
<evidence type="ECO:0000313" key="1">
    <source>
        <dbReference type="EMBL" id="MBN8660753.1"/>
    </source>
</evidence>
<dbReference type="AlphaFoldDB" id="A0A8J7PI44"/>
<organism evidence="1 2">
    <name type="scientific">Candidatus Obscuribacter phosphatis</name>
    <dbReference type="NCBI Taxonomy" id="1906157"/>
    <lineage>
        <taxon>Bacteria</taxon>
        <taxon>Bacillati</taxon>
        <taxon>Candidatus Melainabacteria</taxon>
        <taxon>Candidatus Obscuribacterales</taxon>
        <taxon>Candidatus Obscuribacteraceae</taxon>
        <taxon>Candidatus Obscuribacter</taxon>
    </lineage>
</organism>
<sequence length="146" mass="16245">MPFFRVTFQTVGYLNEIHSDDADELVGHELELDLWPTDAIVGGLGEGQFVVLQLANSLKASGLSGFQLKPITVVDGAQFWIQRNNHPGETLPDFFMLSATGKPGLDDFGESQNDGYLVISARALAFLKTFKTDYLFVENEYQEPVR</sequence>